<dbReference type="EMBL" id="CAJNOM010000094">
    <property type="protein sequence ID" value="CAF1034286.1"/>
    <property type="molecule type" value="Genomic_DNA"/>
</dbReference>
<keyword evidence="3" id="KW-1185">Reference proteome</keyword>
<accession>A0A814M9A5</accession>
<protein>
    <submittedName>
        <fullName evidence="2">Uncharacterized protein</fullName>
    </submittedName>
</protein>
<name>A0A814M9A5_9BILA</name>
<dbReference type="AlphaFoldDB" id="A0A814M9A5"/>
<dbReference type="Proteomes" id="UP000663832">
    <property type="component" value="Unassembled WGS sequence"/>
</dbReference>
<dbReference type="Proteomes" id="UP000663877">
    <property type="component" value="Unassembled WGS sequence"/>
</dbReference>
<proteinExistence type="predicted"/>
<comment type="caution">
    <text evidence="2">The sequence shown here is derived from an EMBL/GenBank/DDBJ whole genome shotgun (WGS) entry which is preliminary data.</text>
</comment>
<dbReference type="EMBL" id="CAJNOI010000111">
    <property type="protein sequence ID" value="CAF1076440.1"/>
    <property type="molecule type" value="Genomic_DNA"/>
</dbReference>
<gene>
    <name evidence="2" type="ORF">BJG266_LOCUS20003</name>
    <name evidence="1" type="ORF">QVE165_LOCUS16715</name>
</gene>
<sequence>MSFLSPIDLYRTLTGLNHRINDLLFSMTPRPVLDTSQCVGDRIWFSDLFQLIEGKDIWSQLLRSSIDTIRLCGTLVSNALCNYNRSPKQLMSNQTFSHFFPSLRRLYITGNAANQIIISQLFVPLSTTLRDVHFTFDAPFNSSSYYEVVNSFTNHELSFYRMVFDFENDDIKEHYDAKEYEWKQMHLPNTVYLSLYIKRLDDLYNLLDIQSLPALYHLGVSFIKRGLINDVKLMNVNNITSRLSFLKLSYMSMIDIHDNKPINLLQLIDNSLLSNLFPQLTIFWSSGKNIPLDDNFAKLVILIVTHFEKLTEMIINKDSRYRDLGIHGHDLLRTQQRDIENLLRNVHEFHDRNRMSIHWTNYPELRIWL</sequence>
<organism evidence="2 4">
    <name type="scientific">Adineta steineri</name>
    <dbReference type="NCBI Taxonomy" id="433720"/>
    <lineage>
        <taxon>Eukaryota</taxon>
        <taxon>Metazoa</taxon>
        <taxon>Spiralia</taxon>
        <taxon>Gnathifera</taxon>
        <taxon>Rotifera</taxon>
        <taxon>Eurotatoria</taxon>
        <taxon>Bdelloidea</taxon>
        <taxon>Adinetida</taxon>
        <taxon>Adinetidae</taxon>
        <taxon>Adineta</taxon>
    </lineage>
</organism>
<evidence type="ECO:0000313" key="2">
    <source>
        <dbReference type="EMBL" id="CAF1076440.1"/>
    </source>
</evidence>
<evidence type="ECO:0000313" key="3">
    <source>
        <dbReference type="Proteomes" id="UP000663832"/>
    </source>
</evidence>
<evidence type="ECO:0000313" key="1">
    <source>
        <dbReference type="EMBL" id="CAF1034286.1"/>
    </source>
</evidence>
<evidence type="ECO:0000313" key="4">
    <source>
        <dbReference type="Proteomes" id="UP000663877"/>
    </source>
</evidence>
<reference evidence="2" key="1">
    <citation type="submission" date="2021-02" db="EMBL/GenBank/DDBJ databases">
        <authorList>
            <person name="Nowell W R."/>
        </authorList>
    </citation>
    <scope>NUCLEOTIDE SEQUENCE</scope>
</reference>